<evidence type="ECO:0000313" key="2">
    <source>
        <dbReference type="Proteomes" id="UP000054266"/>
    </source>
</evidence>
<keyword evidence="2" id="KW-1185">Reference proteome</keyword>
<accession>A0A0D2GJ59</accession>
<name>A0A0D2GJ59_9EURO</name>
<dbReference type="AlphaFoldDB" id="A0A0D2GJ59"/>
<dbReference type="HOGENOM" id="CLU_1796228_0_0_1"/>
<proteinExistence type="predicted"/>
<gene>
    <name evidence="1" type="ORF">PV04_00601</name>
</gene>
<dbReference type="EMBL" id="KN846956">
    <property type="protein sequence ID" value="KIW72404.1"/>
    <property type="molecule type" value="Genomic_DNA"/>
</dbReference>
<organism evidence="1 2">
    <name type="scientific">Phialophora macrospora</name>
    <dbReference type="NCBI Taxonomy" id="1851006"/>
    <lineage>
        <taxon>Eukaryota</taxon>
        <taxon>Fungi</taxon>
        <taxon>Dikarya</taxon>
        <taxon>Ascomycota</taxon>
        <taxon>Pezizomycotina</taxon>
        <taxon>Eurotiomycetes</taxon>
        <taxon>Chaetothyriomycetidae</taxon>
        <taxon>Chaetothyriales</taxon>
        <taxon>Herpotrichiellaceae</taxon>
        <taxon>Phialophora</taxon>
    </lineage>
</organism>
<evidence type="ECO:0000313" key="1">
    <source>
        <dbReference type="EMBL" id="KIW72404.1"/>
    </source>
</evidence>
<reference evidence="1 2" key="1">
    <citation type="submission" date="2015-01" db="EMBL/GenBank/DDBJ databases">
        <title>The Genome Sequence of Capronia semiimmersa CBS27337.</title>
        <authorList>
            <consortium name="The Broad Institute Genomics Platform"/>
            <person name="Cuomo C."/>
            <person name="de Hoog S."/>
            <person name="Gorbushina A."/>
            <person name="Stielow B."/>
            <person name="Teixiera M."/>
            <person name="Abouelleil A."/>
            <person name="Chapman S.B."/>
            <person name="Priest M."/>
            <person name="Young S.K."/>
            <person name="Wortman J."/>
            <person name="Nusbaum C."/>
            <person name="Birren B."/>
        </authorList>
    </citation>
    <scope>NUCLEOTIDE SEQUENCE [LARGE SCALE GENOMIC DNA]</scope>
    <source>
        <strain evidence="1 2">CBS 27337</strain>
    </source>
</reference>
<protein>
    <submittedName>
        <fullName evidence="1">Uncharacterized protein</fullName>
    </submittedName>
</protein>
<dbReference type="Proteomes" id="UP000054266">
    <property type="component" value="Unassembled WGS sequence"/>
</dbReference>
<sequence length="144" mass="16219">MLRCHPGLLLHHHSGHVTQKIKFSWQLRMVGSQIQAQLRILHHPNHPNFLACTSATYNMSTLVIGTEFACMPATTHAHSSAAIGSRKEDAQRTPPYPSEIKLEAQGVDSWCFGGISTEIDESSYGHCNFRLRLSLRNIRIQCRQ</sequence>